<evidence type="ECO:0000313" key="2">
    <source>
        <dbReference type="Proteomes" id="UP000008805"/>
    </source>
</evidence>
<proteinExistence type="predicted"/>
<dbReference type="Pfam" id="PF19848">
    <property type="entry name" value="DUF6323"/>
    <property type="match status" value="1"/>
</dbReference>
<accession>D6E7X6</accession>
<protein>
    <submittedName>
        <fullName evidence="1">Uncharacterized protein</fullName>
    </submittedName>
</protein>
<reference evidence="1 2" key="2">
    <citation type="submission" date="2010-03" db="EMBL/GenBank/DDBJ databases">
        <authorList>
            <person name="Pajon A."/>
        </authorList>
    </citation>
    <scope>NUCLEOTIDE SEQUENCE [LARGE SCALE GENOMIC DNA]</scope>
    <source>
        <strain evidence="2">7-10-1-b</strain>
    </source>
</reference>
<sequence length="222" mass="24840">MRMGFDLTIPPQLQRAAAREDLAVCNEATAKHGLRLTEPQMMELVERRGEALRATGRVEFGRGVVRELVRGFCDSPYLSQENYAEVIADVQDVFYRRKEDAEGAGEPMADDDLVEALRYTFDGEAAGSAELLADVPVATLRAYAAHGRAGAYDEKTQSEEFEEEAAYDGAEERVRDEFSRVLDDERWERPGNEYADGFYDGYHELYRVGFDSNSRIGGSSLG</sequence>
<organism evidence="1 2">
    <name type="scientific">Gordonibacter pamelaeae 7-10-1-b</name>
    <dbReference type="NCBI Taxonomy" id="657308"/>
    <lineage>
        <taxon>Bacteria</taxon>
        <taxon>Bacillati</taxon>
        <taxon>Actinomycetota</taxon>
        <taxon>Coriobacteriia</taxon>
        <taxon>Eggerthellales</taxon>
        <taxon>Eggerthellaceae</taxon>
        <taxon>Gordonibacter</taxon>
    </lineage>
</organism>
<dbReference type="Proteomes" id="UP000008805">
    <property type="component" value="Chromosome"/>
</dbReference>
<evidence type="ECO:0000313" key="1">
    <source>
        <dbReference type="EMBL" id="CBL03823.1"/>
    </source>
</evidence>
<name>D6E7X6_9ACTN</name>
<dbReference type="PATRIC" id="fig|657308.3.peg.710"/>
<dbReference type="AlphaFoldDB" id="D6E7X6"/>
<dbReference type="KEGG" id="gpa:GPA_11290"/>
<dbReference type="HOGENOM" id="CLU_1243864_0_0_11"/>
<keyword evidence="2" id="KW-1185">Reference proteome</keyword>
<reference evidence="1 2" key="1">
    <citation type="submission" date="2010-03" db="EMBL/GenBank/DDBJ databases">
        <title>The genome sequence of Gordonibacter pamelaeae 7-10-1-bT.</title>
        <authorList>
            <consortium name="metaHIT consortium -- http://www.metahit.eu/"/>
            <person name="Pajon A."/>
            <person name="Turner K."/>
            <person name="Parkhill J."/>
            <person name="Timmis K."/>
            <person name="Oxley A."/>
            <person name="Wurdemann D."/>
        </authorList>
    </citation>
    <scope>NUCLEOTIDE SEQUENCE [LARGE SCALE GENOMIC DNA]</scope>
    <source>
        <strain evidence="2">7-10-1-b</strain>
    </source>
</reference>
<dbReference type="EMBL" id="FP929047">
    <property type="protein sequence ID" value="CBL03823.1"/>
    <property type="molecule type" value="Genomic_DNA"/>
</dbReference>
<gene>
    <name evidence="1" type="ORF">GPA_11290</name>
</gene>
<dbReference type="InterPro" id="IPR046286">
    <property type="entry name" value="DUF6323"/>
</dbReference>